<reference evidence="3" key="1">
    <citation type="submission" date="2023-07" db="EMBL/GenBank/DDBJ databases">
        <title>Whole genome shotgun sequence of Streptomyces cacaoi subsp. asoensis NBRC 13813.</title>
        <authorList>
            <person name="Komaki H."/>
            <person name="Tamura T."/>
        </authorList>
    </citation>
    <scope>NUCLEOTIDE SEQUENCE [LARGE SCALE GENOMIC DNA]</scope>
    <source>
        <strain evidence="3">NBRC 13813</strain>
    </source>
</reference>
<dbReference type="EMBL" id="BNEB01000001">
    <property type="protein sequence ID" value="GHI58628.1"/>
    <property type="molecule type" value="Genomic_DNA"/>
</dbReference>
<protein>
    <recommendedName>
        <fullName evidence="4">Tetratricopeptide repeat protein</fullName>
    </recommendedName>
</protein>
<dbReference type="RefSeq" id="WP_189917165.1">
    <property type="nucleotide sequence ID" value="NZ_BMSI01000001.1"/>
</dbReference>
<evidence type="ECO:0000256" key="1">
    <source>
        <dbReference type="SAM" id="MobiDB-lite"/>
    </source>
</evidence>
<dbReference type="InterPro" id="IPR027417">
    <property type="entry name" value="P-loop_NTPase"/>
</dbReference>
<dbReference type="SUPFAM" id="SSF48452">
    <property type="entry name" value="TPR-like"/>
    <property type="match status" value="2"/>
</dbReference>
<evidence type="ECO:0000313" key="2">
    <source>
        <dbReference type="EMBL" id="GHI58628.1"/>
    </source>
</evidence>
<evidence type="ECO:0000313" key="3">
    <source>
        <dbReference type="Proteomes" id="UP000649259"/>
    </source>
</evidence>
<gene>
    <name evidence="2" type="ORF">Saso_02780</name>
</gene>
<evidence type="ECO:0008006" key="4">
    <source>
        <dbReference type="Google" id="ProtNLM"/>
    </source>
</evidence>
<keyword evidence="3" id="KW-1185">Reference proteome</keyword>
<dbReference type="InterPro" id="IPR011990">
    <property type="entry name" value="TPR-like_helical_dom_sf"/>
</dbReference>
<accession>A0ABQ3RRZ3</accession>
<name>A0ABQ3RRZ3_9ACTN</name>
<sequence>MSGRGVVLVAGRDIRLGGGGAHRLVAWPGTRESLTRDDARAKPSLLLRADHGVVDFHGREEEQADFLRWRGGGGVRIRLLHGGGGQGKTRFADHLARTWRRDGWGVWAAPDATSRDGTGAFTDQDLPHGLADGEGTALEVSSSRGVLIVVDYADRWNADVLATLLDLVRRVRGAPVRILLLARQTGTWWQTVRSRFTAPRVECDTRHLGSHSPLPELRPREFQLARACFATALGRPPSGLPGTTTRPGTATEAARGPQAGAPRRHDWHLPAYDLVLTVHMAALVAVLAELHGDEVPSDPLDVSRYLLGRERLHWEAVDRTRGTPVSRRMDIAVFVATLTGGLPSYTQAEQALARLGMSQREIQDLTDDHASCYPPPPAAPDDGPGGDPTLEPLYPDRLGEDFLALTVPGHRVDYPRYPAAGTFVERLLAPDPDTAQAPPWTRPALTTLVEVSRRWDHVARKQLYPLLEKYPELAVAAGGGVLAALADLATDNEDLLWLVRSRMPAERGVDLEVGDDALSERLTEYDAGNAGSGPELARQHEHRARLSSRTGRREKALSESGSAVAVWRRMVERNPSAHARDLGRALATHAACQAALRLSDDAERSAEEALRVLRGATGVVPVQPELAHALRNAASIRHRAGRPDAVTAAVQSASIFRTLGSGRPERYRPELAVTLTLLCGLLVAEDRCGEASAAGREAVEILDRLVKSRRGLEPELSQALSELARAQAGAGDLTAAVFHGTRAVDLRGRLAQDNFVAWGPRLAASLMNLAGYHADLESYADAVALGKEGLHVFERCGAQSPHTHADRRTAAGNLTEILERAGLDAEAEDLRRRYGVDGPPQSRELPSR</sequence>
<comment type="caution">
    <text evidence="2">The sequence shown here is derived from an EMBL/GenBank/DDBJ whole genome shotgun (WGS) entry which is preliminary data.</text>
</comment>
<organism evidence="2 3">
    <name type="scientific">Streptomyces asoensis</name>
    <dbReference type="NCBI Taxonomy" id="249586"/>
    <lineage>
        <taxon>Bacteria</taxon>
        <taxon>Bacillati</taxon>
        <taxon>Actinomycetota</taxon>
        <taxon>Actinomycetes</taxon>
        <taxon>Kitasatosporales</taxon>
        <taxon>Streptomycetaceae</taxon>
        <taxon>Streptomyces</taxon>
    </lineage>
</organism>
<dbReference type="Gene3D" id="1.25.40.10">
    <property type="entry name" value="Tetratricopeptide repeat domain"/>
    <property type="match status" value="2"/>
</dbReference>
<feature type="region of interest" description="Disordered" evidence="1">
    <location>
        <begin position="367"/>
        <end position="389"/>
    </location>
</feature>
<dbReference type="Proteomes" id="UP000649259">
    <property type="component" value="Unassembled WGS sequence"/>
</dbReference>
<dbReference type="SUPFAM" id="SSF52540">
    <property type="entry name" value="P-loop containing nucleoside triphosphate hydrolases"/>
    <property type="match status" value="1"/>
</dbReference>
<feature type="region of interest" description="Disordered" evidence="1">
    <location>
        <begin position="235"/>
        <end position="262"/>
    </location>
</feature>
<proteinExistence type="predicted"/>
<dbReference type="GeneID" id="91468216"/>